<protein>
    <submittedName>
        <fullName evidence="2">Uncharacterized protein LOC111089387</fullName>
    </submittedName>
</protein>
<reference evidence="2" key="1">
    <citation type="submission" date="2025-08" db="UniProtKB">
        <authorList>
            <consortium name="RefSeq"/>
        </authorList>
    </citation>
    <scope>IDENTIFICATION</scope>
    <source>
        <tissue evidence="2">Muscle</tissue>
    </source>
</reference>
<dbReference type="GeneID" id="111089387"/>
<gene>
    <name evidence="2" type="primary">LOC111089387</name>
</gene>
<proteinExistence type="predicted"/>
<keyword evidence="1" id="KW-1185">Reference proteome</keyword>
<organism evidence="1 2">
    <name type="scientific">Limulus polyphemus</name>
    <name type="common">Atlantic horseshoe crab</name>
    <dbReference type="NCBI Taxonomy" id="6850"/>
    <lineage>
        <taxon>Eukaryota</taxon>
        <taxon>Metazoa</taxon>
        <taxon>Ecdysozoa</taxon>
        <taxon>Arthropoda</taxon>
        <taxon>Chelicerata</taxon>
        <taxon>Merostomata</taxon>
        <taxon>Xiphosura</taxon>
        <taxon>Limulidae</taxon>
        <taxon>Limulus</taxon>
    </lineage>
</organism>
<evidence type="ECO:0000313" key="1">
    <source>
        <dbReference type="Proteomes" id="UP000694941"/>
    </source>
</evidence>
<name>A0ABM1TNP7_LIMPO</name>
<evidence type="ECO:0000313" key="2">
    <source>
        <dbReference type="RefSeq" id="XP_022257503.1"/>
    </source>
</evidence>
<accession>A0ABM1TNP7</accession>
<dbReference type="RefSeq" id="XP_022257503.1">
    <property type="nucleotide sequence ID" value="XM_022401795.1"/>
</dbReference>
<dbReference type="Proteomes" id="UP000694941">
    <property type="component" value="Unplaced"/>
</dbReference>
<sequence length="243" mass="26300">MPYSDSDLLWCPDADGKMIDFSCLDSGPNINVQQQPDVFQELLHTDLHSLVPELAGEEEEIMRQFSDPGFELDNIFDDIQTKIENSGLLDQLLMSQSHFEEIQTSLRKKNRKVGVDHWVGNSTNSEEIPPFSTSSSSLLTQTPSLMSIEEFEADHSPSTVKFACVSSNSSKLVTSSKIQNPGPRISCQNSYPILAEALGVPAPSNSTSSPSITTSSLLAVALQSSGLPCTTSSLSKSQPSLCG</sequence>